<feature type="signal peptide" evidence="1">
    <location>
        <begin position="1"/>
        <end position="22"/>
    </location>
</feature>
<keyword evidence="1" id="KW-0732">Signal</keyword>
<evidence type="ECO:0000256" key="1">
    <source>
        <dbReference type="SAM" id="SignalP"/>
    </source>
</evidence>
<accession>A0A804Q794</accession>
<protein>
    <recommendedName>
        <fullName evidence="4">Secreted protein</fullName>
    </recommendedName>
</protein>
<dbReference type="InParanoid" id="A0A804Q794"/>
<reference evidence="2" key="2">
    <citation type="submission" date="2019-07" db="EMBL/GenBank/DDBJ databases">
        <authorList>
            <person name="Seetharam A."/>
            <person name="Woodhouse M."/>
            <person name="Cannon E."/>
        </authorList>
    </citation>
    <scope>NUCLEOTIDE SEQUENCE [LARGE SCALE GENOMIC DNA]</scope>
    <source>
        <strain evidence="2">cv. B73</strain>
    </source>
</reference>
<dbReference type="EnsemblPlants" id="Zm00001eb308890_T001">
    <property type="protein sequence ID" value="Zm00001eb308890_P001"/>
    <property type="gene ID" value="Zm00001eb308890"/>
</dbReference>
<dbReference type="Proteomes" id="UP000007305">
    <property type="component" value="Chromosome 7"/>
</dbReference>
<sequence>MLGVGLSPLLLRILGFLTDARSWHHATPVCYRLLAAERTTWSVLTLSRDPRSLAFLIIRPTFYFSTLEQLDLSLVSSSPLAGRSRLAVPGERPCCHWLGTVDMAAPAGSHRRGWHT</sequence>
<evidence type="ECO:0000313" key="2">
    <source>
        <dbReference type="EnsemblPlants" id="Zm00001eb308890_P001"/>
    </source>
</evidence>
<feature type="chain" id="PRO_5047437715" description="Secreted protein" evidence="1">
    <location>
        <begin position="23"/>
        <end position="116"/>
    </location>
</feature>
<dbReference type="Gramene" id="Zm00001eb308890_T001">
    <property type="protein sequence ID" value="Zm00001eb308890_P001"/>
    <property type="gene ID" value="Zm00001eb308890"/>
</dbReference>
<name>A0A804Q794_MAIZE</name>
<evidence type="ECO:0000313" key="3">
    <source>
        <dbReference type="Proteomes" id="UP000007305"/>
    </source>
</evidence>
<reference evidence="3" key="1">
    <citation type="submission" date="2015-12" db="EMBL/GenBank/DDBJ databases">
        <title>Update maize B73 reference genome by single molecule sequencing technologies.</title>
        <authorList>
            <consortium name="Maize Genome Sequencing Project"/>
            <person name="Ware D."/>
        </authorList>
    </citation>
    <scope>NUCLEOTIDE SEQUENCE [LARGE SCALE GENOMIC DNA]</scope>
    <source>
        <strain evidence="3">cv. B73</strain>
    </source>
</reference>
<keyword evidence="3" id="KW-1185">Reference proteome</keyword>
<proteinExistence type="predicted"/>
<evidence type="ECO:0008006" key="4">
    <source>
        <dbReference type="Google" id="ProtNLM"/>
    </source>
</evidence>
<reference evidence="2" key="3">
    <citation type="submission" date="2021-05" db="UniProtKB">
        <authorList>
            <consortium name="EnsemblPlants"/>
        </authorList>
    </citation>
    <scope>IDENTIFICATION</scope>
    <source>
        <strain evidence="2">cv. B73</strain>
    </source>
</reference>
<organism evidence="2 3">
    <name type="scientific">Zea mays</name>
    <name type="common">Maize</name>
    <dbReference type="NCBI Taxonomy" id="4577"/>
    <lineage>
        <taxon>Eukaryota</taxon>
        <taxon>Viridiplantae</taxon>
        <taxon>Streptophyta</taxon>
        <taxon>Embryophyta</taxon>
        <taxon>Tracheophyta</taxon>
        <taxon>Spermatophyta</taxon>
        <taxon>Magnoliopsida</taxon>
        <taxon>Liliopsida</taxon>
        <taxon>Poales</taxon>
        <taxon>Poaceae</taxon>
        <taxon>PACMAD clade</taxon>
        <taxon>Panicoideae</taxon>
        <taxon>Andropogonodae</taxon>
        <taxon>Andropogoneae</taxon>
        <taxon>Tripsacinae</taxon>
        <taxon>Zea</taxon>
    </lineage>
</organism>
<dbReference type="AlphaFoldDB" id="A0A804Q794"/>